<dbReference type="EMBL" id="LKHP01000004">
    <property type="protein sequence ID" value="KRQ87123.1"/>
    <property type="molecule type" value="Genomic_DNA"/>
</dbReference>
<dbReference type="GO" id="GO:0022857">
    <property type="term" value="F:transmembrane transporter activity"/>
    <property type="evidence" value="ECO:0007669"/>
    <property type="project" value="TreeGrafter"/>
</dbReference>
<dbReference type="OrthoDB" id="9802264at2"/>
<dbReference type="GO" id="GO:0005524">
    <property type="term" value="F:ATP binding"/>
    <property type="evidence" value="ECO:0007669"/>
    <property type="project" value="UniProtKB-UniRule"/>
</dbReference>
<dbReference type="PANTHER" id="PTHR24220">
    <property type="entry name" value="IMPORT ATP-BINDING PROTEIN"/>
    <property type="match status" value="1"/>
</dbReference>
<comment type="subcellular location">
    <subcellularLocation>
        <location evidence="9">Cell membrane</location>
        <topology evidence="9">Peripheral membrane protein</topology>
        <orientation evidence="9">Cytoplasmic side</orientation>
    </subcellularLocation>
</comment>
<protein>
    <recommendedName>
        <fullName evidence="2 9">Cell division ATP-binding protein FtsE</fullName>
    </recommendedName>
</protein>
<keyword evidence="12" id="KW-1185">Reference proteome</keyword>
<accession>A0A0R3JU78</accession>
<dbReference type="NCBIfam" id="TIGR02673">
    <property type="entry name" value="FtsE"/>
    <property type="match status" value="1"/>
</dbReference>
<dbReference type="Proteomes" id="UP000052015">
    <property type="component" value="Unassembled WGS sequence"/>
</dbReference>
<evidence type="ECO:0000256" key="3">
    <source>
        <dbReference type="ARBA" id="ARBA00022475"/>
    </source>
</evidence>
<proteinExistence type="inferred from homology"/>
<evidence type="ECO:0000259" key="10">
    <source>
        <dbReference type="PROSITE" id="PS50893"/>
    </source>
</evidence>
<dbReference type="SMART" id="SM00382">
    <property type="entry name" value="AAA"/>
    <property type="match status" value="1"/>
</dbReference>
<dbReference type="SUPFAM" id="SSF52540">
    <property type="entry name" value="P-loop containing nucleoside triphosphate hydrolases"/>
    <property type="match status" value="1"/>
</dbReference>
<evidence type="ECO:0000256" key="1">
    <source>
        <dbReference type="ARBA" id="ARBA00005417"/>
    </source>
</evidence>
<dbReference type="GO" id="GO:0051301">
    <property type="term" value="P:cell division"/>
    <property type="evidence" value="ECO:0007669"/>
    <property type="project" value="UniProtKB-UniRule"/>
</dbReference>
<dbReference type="InterPro" id="IPR017871">
    <property type="entry name" value="ABC_transporter-like_CS"/>
</dbReference>
<dbReference type="PATRIC" id="fig|908809.3.peg.933"/>
<dbReference type="STRING" id="908809.ABG79_00921"/>
<name>A0A0R3JU78_CALMK</name>
<dbReference type="GO" id="GO:0005886">
    <property type="term" value="C:plasma membrane"/>
    <property type="evidence" value="ECO:0007669"/>
    <property type="project" value="UniProtKB-SubCell"/>
</dbReference>
<keyword evidence="7 9" id="KW-0472">Membrane</keyword>
<keyword evidence="8 9" id="KW-0131">Cell cycle</keyword>
<dbReference type="PANTHER" id="PTHR24220:SF470">
    <property type="entry name" value="CELL DIVISION ATP-BINDING PROTEIN FTSE"/>
    <property type="match status" value="1"/>
</dbReference>
<keyword evidence="6 9" id="KW-0067">ATP-binding</keyword>
<dbReference type="InterPro" id="IPR003439">
    <property type="entry name" value="ABC_transporter-like_ATP-bd"/>
</dbReference>
<evidence type="ECO:0000256" key="9">
    <source>
        <dbReference type="RuleBase" id="RU365094"/>
    </source>
</evidence>
<feature type="domain" description="ABC transporter" evidence="10">
    <location>
        <begin position="2"/>
        <end position="227"/>
    </location>
</feature>
<sequence length="228" mass="25475">MIEFRNVSKVYGNNHIALSNINLNIKKGDFAFIVGPSGAGKTTFIKLMLKEVEPTSGEILVNGINITQLKRNKIPFYRRNIGVVFQDFRLLSDKTVYENVAFAMEIADASSREIKKRVPQLLALVGLLNKEKSYPHQLSGGEQQRVAIARALANNPSIIICDEPTGNLDPDNSWSIMELLNEISKSGTTILMATHAKDIVDRMKKRVIALEKGVVIRDEQRGVYGYED</sequence>
<dbReference type="InterPro" id="IPR015854">
    <property type="entry name" value="ABC_transpr_LolD-like"/>
</dbReference>
<gene>
    <name evidence="9 11" type="primary">ftsE</name>
    <name evidence="11" type="ORF">ABG79_00921</name>
</gene>
<dbReference type="RefSeq" id="WP_057977601.1">
    <property type="nucleotide sequence ID" value="NZ_LKHP01000004.1"/>
</dbReference>
<evidence type="ECO:0000256" key="8">
    <source>
        <dbReference type="ARBA" id="ARBA00023306"/>
    </source>
</evidence>
<keyword evidence="3 9" id="KW-1003">Cell membrane</keyword>
<dbReference type="InterPro" id="IPR003593">
    <property type="entry name" value="AAA+_ATPase"/>
</dbReference>
<comment type="subunit">
    <text evidence="9">Homodimer. Forms a membrane-associated complex with FtsX.</text>
</comment>
<organism evidence="11 12">
    <name type="scientific">Caloramator mitchellensis</name>
    <dbReference type="NCBI Taxonomy" id="908809"/>
    <lineage>
        <taxon>Bacteria</taxon>
        <taxon>Bacillati</taxon>
        <taxon>Bacillota</taxon>
        <taxon>Clostridia</taxon>
        <taxon>Eubacteriales</taxon>
        <taxon>Clostridiaceae</taxon>
        <taxon>Caloramator</taxon>
    </lineage>
</organism>
<comment type="function">
    <text evidence="9">Part of the ABC transporter FtsEX involved in cellular division.</text>
</comment>
<evidence type="ECO:0000256" key="7">
    <source>
        <dbReference type="ARBA" id="ARBA00023136"/>
    </source>
</evidence>
<comment type="caution">
    <text evidence="11">The sequence shown here is derived from an EMBL/GenBank/DDBJ whole genome shotgun (WGS) entry which is preliminary data.</text>
</comment>
<evidence type="ECO:0000313" key="11">
    <source>
        <dbReference type="EMBL" id="KRQ87123.1"/>
    </source>
</evidence>
<dbReference type="InterPro" id="IPR005286">
    <property type="entry name" value="Cell_div_FtsE"/>
</dbReference>
<evidence type="ECO:0000313" key="12">
    <source>
        <dbReference type="Proteomes" id="UP000052015"/>
    </source>
</evidence>
<evidence type="ECO:0000256" key="4">
    <source>
        <dbReference type="ARBA" id="ARBA00022618"/>
    </source>
</evidence>
<evidence type="ECO:0000256" key="6">
    <source>
        <dbReference type="ARBA" id="ARBA00022840"/>
    </source>
</evidence>
<evidence type="ECO:0000256" key="2">
    <source>
        <dbReference type="ARBA" id="ARBA00020019"/>
    </source>
</evidence>
<dbReference type="InterPro" id="IPR027417">
    <property type="entry name" value="P-loop_NTPase"/>
</dbReference>
<keyword evidence="5 9" id="KW-0547">Nucleotide-binding</keyword>
<dbReference type="GO" id="GO:0016887">
    <property type="term" value="F:ATP hydrolysis activity"/>
    <property type="evidence" value="ECO:0007669"/>
    <property type="project" value="InterPro"/>
</dbReference>
<dbReference type="Pfam" id="PF00005">
    <property type="entry name" value="ABC_tran"/>
    <property type="match status" value="1"/>
</dbReference>
<comment type="similarity">
    <text evidence="1 9">Belongs to the ABC transporter superfamily.</text>
</comment>
<keyword evidence="4 9" id="KW-0132">Cell division</keyword>
<dbReference type="FunFam" id="3.40.50.300:FF:000056">
    <property type="entry name" value="Cell division ATP-binding protein FtsE"/>
    <property type="match status" value="1"/>
</dbReference>
<dbReference type="Gene3D" id="3.40.50.300">
    <property type="entry name" value="P-loop containing nucleotide triphosphate hydrolases"/>
    <property type="match status" value="1"/>
</dbReference>
<dbReference type="PROSITE" id="PS00211">
    <property type="entry name" value="ABC_TRANSPORTER_1"/>
    <property type="match status" value="1"/>
</dbReference>
<dbReference type="AlphaFoldDB" id="A0A0R3JU78"/>
<reference evidence="11 12" key="1">
    <citation type="submission" date="2015-09" db="EMBL/GenBank/DDBJ databases">
        <title>Draft genome sequence of a Caloramator mitchellensis, a moderate thermophile from the Great Artesian Basin of Australia.</title>
        <authorList>
            <person name="Patel B.K."/>
        </authorList>
    </citation>
    <scope>NUCLEOTIDE SEQUENCE [LARGE SCALE GENOMIC DNA]</scope>
    <source>
        <strain evidence="11 12">VF08</strain>
    </source>
</reference>
<evidence type="ECO:0000256" key="5">
    <source>
        <dbReference type="ARBA" id="ARBA00022741"/>
    </source>
</evidence>
<dbReference type="PROSITE" id="PS50893">
    <property type="entry name" value="ABC_TRANSPORTER_2"/>
    <property type="match status" value="1"/>
</dbReference>